<dbReference type="Pfam" id="PF05105">
    <property type="entry name" value="Phage_holin_4_1"/>
    <property type="match status" value="1"/>
</dbReference>
<evidence type="ECO:0000313" key="8">
    <source>
        <dbReference type="Proteomes" id="UP000426246"/>
    </source>
</evidence>
<protein>
    <submittedName>
        <fullName evidence="7">Holin</fullName>
    </submittedName>
</protein>
<comment type="similarity">
    <text evidence="5">Belongs to the bacteriophage holin family. Cp-1 holin subfamily.</text>
</comment>
<evidence type="ECO:0000256" key="1">
    <source>
        <dbReference type="ARBA" id="ARBA00004141"/>
    </source>
</evidence>
<evidence type="ECO:0000256" key="4">
    <source>
        <dbReference type="ARBA" id="ARBA00023136"/>
    </source>
</evidence>
<evidence type="ECO:0000313" key="7">
    <source>
        <dbReference type="EMBL" id="QGQ95880.1"/>
    </source>
</evidence>
<dbReference type="KEGG" id="ppsc:EHS13_13840"/>
<keyword evidence="8" id="KW-1185">Reference proteome</keyword>
<name>A0A6B8RI05_9BACL</name>
<gene>
    <name evidence="7" type="ORF">EHS13_13840</name>
</gene>
<feature type="transmembrane region" description="Helical" evidence="6">
    <location>
        <begin position="83"/>
        <end position="102"/>
    </location>
</feature>
<feature type="transmembrane region" description="Helical" evidence="6">
    <location>
        <begin position="42"/>
        <end position="63"/>
    </location>
</feature>
<organism evidence="7 8">
    <name type="scientific">Paenibacillus psychroresistens</name>
    <dbReference type="NCBI Taxonomy" id="1778678"/>
    <lineage>
        <taxon>Bacteria</taxon>
        <taxon>Bacillati</taxon>
        <taxon>Bacillota</taxon>
        <taxon>Bacilli</taxon>
        <taxon>Bacillales</taxon>
        <taxon>Paenibacillaceae</taxon>
        <taxon>Paenibacillus</taxon>
    </lineage>
</organism>
<reference evidence="8" key="1">
    <citation type="submission" date="2018-11" db="EMBL/GenBank/DDBJ databases">
        <title>Complete genome sequence of Paenibacillus sp. ML311-T8.</title>
        <authorList>
            <person name="Nam Y.-D."/>
            <person name="Kang J."/>
            <person name="Chung W.-H."/>
            <person name="Park Y.S."/>
        </authorList>
    </citation>
    <scope>NUCLEOTIDE SEQUENCE [LARGE SCALE GENOMIC DNA]</scope>
    <source>
        <strain evidence="8">ML311-T8</strain>
    </source>
</reference>
<evidence type="ECO:0000256" key="3">
    <source>
        <dbReference type="ARBA" id="ARBA00022989"/>
    </source>
</evidence>
<dbReference type="EMBL" id="CP034235">
    <property type="protein sequence ID" value="QGQ95880.1"/>
    <property type="molecule type" value="Genomic_DNA"/>
</dbReference>
<dbReference type="OrthoDB" id="2885993at2"/>
<evidence type="ECO:0000256" key="5">
    <source>
        <dbReference type="ARBA" id="ARBA00023600"/>
    </source>
</evidence>
<accession>A0A6B8RI05</accession>
<evidence type="ECO:0000256" key="2">
    <source>
        <dbReference type="ARBA" id="ARBA00022692"/>
    </source>
</evidence>
<keyword evidence="2 6" id="KW-0812">Transmembrane</keyword>
<comment type="subcellular location">
    <subcellularLocation>
        <location evidence="1">Membrane</location>
        <topology evidence="1">Multi-pass membrane protein</topology>
    </subcellularLocation>
</comment>
<keyword evidence="4 6" id="KW-0472">Membrane</keyword>
<keyword evidence="3 6" id="KW-1133">Transmembrane helix</keyword>
<dbReference type="InterPro" id="IPR006480">
    <property type="entry name" value="Phage_holin_4_1"/>
</dbReference>
<proteinExistence type="inferred from homology"/>
<dbReference type="GO" id="GO:0016020">
    <property type="term" value="C:membrane"/>
    <property type="evidence" value="ECO:0007669"/>
    <property type="project" value="UniProtKB-SubCell"/>
</dbReference>
<dbReference type="RefSeq" id="WP_155700915.1">
    <property type="nucleotide sequence ID" value="NZ_CP034235.1"/>
</dbReference>
<evidence type="ECO:0000256" key="6">
    <source>
        <dbReference type="SAM" id="Phobius"/>
    </source>
</evidence>
<dbReference type="AlphaFoldDB" id="A0A6B8RI05"/>
<dbReference type="Proteomes" id="UP000426246">
    <property type="component" value="Chromosome"/>
</dbReference>
<sequence length="166" mass="18252">MDRYLKSILSLDTLLKYKNVATGAVGAAAAPFLEQAFSSGKFWCYLFLFLIIIGDWISGSAAARKDGTYSSEYGISGVLRTTLILLIPFIGFALDMISVHVFKISQPGCVYYALTLMLARHSAESLTANSARAGWDRWIPNKVLIYISSEIQAKIERSEKQKGGGK</sequence>